<keyword evidence="3" id="KW-1185">Reference proteome</keyword>
<reference evidence="1" key="3">
    <citation type="submission" date="2022-12" db="EMBL/GenBank/DDBJ databases">
        <authorList>
            <person name="Sun Q."/>
            <person name="Zhou Y."/>
        </authorList>
    </citation>
    <scope>NUCLEOTIDE SEQUENCE</scope>
    <source>
        <strain evidence="1">CGMCC 1.15034</strain>
    </source>
</reference>
<name>A0A410V751_9BRAD</name>
<reference evidence="2 3" key="2">
    <citation type="submission" date="2018-06" db="EMBL/GenBank/DDBJ databases">
        <title>Comparative genomics of rhizobia nodulating Arachis hypogaea in China.</title>
        <authorList>
            <person name="Li Y."/>
        </authorList>
    </citation>
    <scope>NUCLEOTIDE SEQUENCE [LARGE SCALE GENOMIC DNA]</scope>
    <source>
        <strain evidence="2 3">CCBAU 51658</strain>
    </source>
</reference>
<protein>
    <submittedName>
        <fullName evidence="1">Uncharacterized protein</fullName>
    </submittedName>
</protein>
<sequence>MSQIANFPMTSRHAHHAKVFSRMESDVCDLERMGHIALSQIQECRSPDDRAASRELELAVFAVAQLFAMASAFRMNYEAAYRGEEWPE</sequence>
<dbReference type="Proteomes" id="UP000625079">
    <property type="component" value="Unassembled WGS sequence"/>
</dbReference>
<evidence type="ECO:0000313" key="1">
    <source>
        <dbReference type="EMBL" id="GGI23807.1"/>
    </source>
</evidence>
<dbReference type="EMBL" id="CP030057">
    <property type="protein sequence ID" value="QOZ60510.1"/>
    <property type="molecule type" value="Genomic_DNA"/>
</dbReference>
<dbReference type="RefSeq" id="WP_128966114.1">
    <property type="nucleotide sequence ID" value="NZ_BMHC01000004.1"/>
</dbReference>
<proteinExistence type="predicted"/>
<dbReference type="Proteomes" id="UP000593880">
    <property type="component" value="Chromosome"/>
</dbReference>
<evidence type="ECO:0000313" key="2">
    <source>
        <dbReference type="EMBL" id="QOZ60510.1"/>
    </source>
</evidence>
<evidence type="ECO:0000313" key="4">
    <source>
        <dbReference type="Proteomes" id="UP000625079"/>
    </source>
</evidence>
<dbReference type="AlphaFoldDB" id="A0A410V751"/>
<dbReference type="EMBL" id="BMHC01000004">
    <property type="protein sequence ID" value="GGI23807.1"/>
    <property type="molecule type" value="Genomic_DNA"/>
</dbReference>
<organism evidence="1 4">
    <name type="scientific">Bradyrhizobium guangdongense</name>
    <dbReference type="NCBI Taxonomy" id="1325090"/>
    <lineage>
        <taxon>Bacteria</taxon>
        <taxon>Pseudomonadati</taxon>
        <taxon>Pseudomonadota</taxon>
        <taxon>Alphaproteobacteria</taxon>
        <taxon>Hyphomicrobiales</taxon>
        <taxon>Nitrobacteraceae</taxon>
        <taxon>Bradyrhizobium</taxon>
    </lineage>
</organism>
<gene>
    <name evidence="1" type="ORF">GCM10010987_26230</name>
    <name evidence="2" type="ORF">XH86_18620</name>
</gene>
<accession>A0A410V751</accession>
<evidence type="ECO:0000313" key="3">
    <source>
        <dbReference type="Proteomes" id="UP000593880"/>
    </source>
</evidence>
<reference evidence="1" key="1">
    <citation type="journal article" date="2014" name="Int. J. Syst. Evol. Microbiol.">
        <title>Complete genome sequence of Corynebacterium casei LMG S-19264T (=DSM 44701T), isolated from a smear-ripened cheese.</title>
        <authorList>
            <consortium name="US DOE Joint Genome Institute (JGI-PGF)"/>
            <person name="Walter F."/>
            <person name="Albersmeier A."/>
            <person name="Kalinowski J."/>
            <person name="Ruckert C."/>
        </authorList>
    </citation>
    <scope>NUCLEOTIDE SEQUENCE</scope>
    <source>
        <strain evidence="1">CGMCC 1.15034</strain>
    </source>
</reference>